<evidence type="ECO:0000256" key="1">
    <source>
        <dbReference type="ARBA" id="ARBA00004442"/>
    </source>
</evidence>
<keyword evidence="3" id="KW-0813">Transport</keyword>
<keyword evidence="8" id="KW-0175">Coiled coil</keyword>
<sequence>MRQGRIILLVLFVAFAWQPRTSVAEVLSPPAIWSVGEAVRFALQNSPDSKIAALRIEAARAATIQARSTFLPRLDLNGEYSRTDNPMYSFGNILNQGVFNNSIDFNDPGVSDDLKLQATISYRLYNGGRDQALIAAAREQESAAVEQRHAVLSQLAFEVVRSFYTIVQAEETVQARQSAIEAIEASLAVAQARYDAGDLLKADLLNLEVQRSRARENLIQARHGLNLARRAFLNLLGLTEGTVVVDPTLDKMQEIPEDLDPVNRPELKRLDAMIRAAQASVRQARGGRYPTADAFGSWQAEEGLELDGSGTSWMAGVKLNYTLFDGRRTAGQIAEARAKLAEAREQRRKIALYINLEIEQARLALQQAGERLQVTEKMVEQALETARLSRERFKEGVILSSDLISVENRLTDALVRCSLARTERRIAIADLRRAVGLSQFAIPGTQE</sequence>
<dbReference type="SUPFAM" id="SSF56954">
    <property type="entry name" value="Outer membrane efflux proteins (OEP)"/>
    <property type="match status" value="1"/>
</dbReference>
<evidence type="ECO:0000313" key="10">
    <source>
        <dbReference type="Proteomes" id="UP001063350"/>
    </source>
</evidence>
<evidence type="ECO:0000256" key="5">
    <source>
        <dbReference type="ARBA" id="ARBA00022692"/>
    </source>
</evidence>
<keyword evidence="7" id="KW-0998">Cell outer membrane</keyword>
<keyword evidence="4" id="KW-1134">Transmembrane beta strand</keyword>
<accession>A0A915TXT7</accession>
<feature type="coiled-coil region" evidence="8">
    <location>
        <begin position="358"/>
        <end position="385"/>
    </location>
</feature>
<dbReference type="GO" id="GO:1990281">
    <property type="term" value="C:efflux pump complex"/>
    <property type="evidence" value="ECO:0007669"/>
    <property type="project" value="TreeGrafter"/>
</dbReference>
<dbReference type="AlphaFoldDB" id="A0A915TXT7"/>
<evidence type="ECO:0000256" key="4">
    <source>
        <dbReference type="ARBA" id="ARBA00022452"/>
    </source>
</evidence>
<name>A0A915TXT7_9BACT</name>
<dbReference type="GO" id="GO:0015288">
    <property type="term" value="F:porin activity"/>
    <property type="evidence" value="ECO:0007669"/>
    <property type="project" value="TreeGrafter"/>
</dbReference>
<proteinExistence type="inferred from homology"/>
<comment type="subcellular location">
    <subcellularLocation>
        <location evidence="1">Cell outer membrane</location>
    </subcellularLocation>
</comment>
<keyword evidence="10" id="KW-1185">Reference proteome</keyword>
<evidence type="ECO:0000256" key="7">
    <source>
        <dbReference type="ARBA" id="ARBA00023237"/>
    </source>
</evidence>
<evidence type="ECO:0000256" key="8">
    <source>
        <dbReference type="SAM" id="Coils"/>
    </source>
</evidence>
<dbReference type="Pfam" id="PF02321">
    <property type="entry name" value="OEP"/>
    <property type="match status" value="2"/>
</dbReference>
<organism evidence="9 10">
    <name type="scientific">Desulfolithobacter dissulfuricans</name>
    <dbReference type="NCBI Taxonomy" id="2795293"/>
    <lineage>
        <taxon>Bacteria</taxon>
        <taxon>Pseudomonadati</taxon>
        <taxon>Thermodesulfobacteriota</taxon>
        <taxon>Desulfobulbia</taxon>
        <taxon>Desulfobulbales</taxon>
        <taxon>Desulfobulbaceae</taxon>
        <taxon>Desulfolithobacter</taxon>
    </lineage>
</organism>
<dbReference type="GO" id="GO:0015562">
    <property type="term" value="F:efflux transmembrane transporter activity"/>
    <property type="evidence" value="ECO:0007669"/>
    <property type="project" value="InterPro"/>
</dbReference>
<gene>
    <name evidence="9" type="ORF">GF1_03490</name>
</gene>
<protein>
    <submittedName>
        <fullName evidence="9">RND transporter</fullName>
    </submittedName>
</protein>
<dbReference type="InterPro" id="IPR051906">
    <property type="entry name" value="TolC-like"/>
</dbReference>
<dbReference type="InterPro" id="IPR003423">
    <property type="entry name" value="OMP_efflux"/>
</dbReference>
<dbReference type="PANTHER" id="PTHR30026:SF21">
    <property type="entry name" value="SLR1270 PROTEIN"/>
    <property type="match status" value="1"/>
</dbReference>
<dbReference type="Proteomes" id="UP001063350">
    <property type="component" value="Chromosome"/>
</dbReference>
<keyword evidence="5" id="KW-0812">Transmembrane</keyword>
<evidence type="ECO:0000256" key="6">
    <source>
        <dbReference type="ARBA" id="ARBA00023136"/>
    </source>
</evidence>
<evidence type="ECO:0000313" key="9">
    <source>
        <dbReference type="EMBL" id="BCO07973.1"/>
    </source>
</evidence>
<dbReference type="KEGG" id="ddu:GF1_03490"/>
<dbReference type="Gene3D" id="1.20.1600.10">
    <property type="entry name" value="Outer membrane efflux proteins (OEP)"/>
    <property type="match status" value="1"/>
</dbReference>
<dbReference type="EMBL" id="AP024233">
    <property type="protein sequence ID" value="BCO07973.1"/>
    <property type="molecule type" value="Genomic_DNA"/>
</dbReference>
<comment type="similarity">
    <text evidence="2">Belongs to the outer membrane factor (OMF) (TC 1.B.17) family.</text>
</comment>
<dbReference type="RefSeq" id="WP_267927908.1">
    <property type="nucleotide sequence ID" value="NZ_AP024233.1"/>
</dbReference>
<reference evidence="9" key="1">
    <citation type="submission" date="2020-12" db="EMBL/GenBank/DDBJ databases">
        <title>Desulfobium dissulfuricans gen. nov., sp. nov., a novel mesophilic, sulfate-reducing bacterium isolated from a deep-sea hydrothermal vent.</title>
        <authorList>
            <person name="Hashimoto Y."/>
            <person name="Tame A."/>
            <person name="Sawayama S."/>
            <person name="Miyazaki J."/>
            <person name="Takai K."/>
            <person name="Nakagawa S."/>
        </authorList>
    </citation>
    <scope>NUCLEOTIDE SEQUENCE</scope>
    <source>
        <strain evidence="9">GF1</strain>
    </source>
</reference>
<evidence type="ECO:0000256" key="3">
    <source>
        <dbReference type="ARBA" id="ARBA00022448"/>
    </source>
</evidence>
<dbReference type="GO" id="GO:0009279">
    <property type="term" value="C:cell outer membrane"/>
    <property type="evidence" value="ECO:0007669"/>
    <property type="project" value="UniProtKB-SubCell"/>
</dbReference>
<evidence type="ECO:0000256" key="2">
    <source>
        <dbReference type="ARBA" id="ARBA00007613"/>
    </source>
</evidence>
<keyword evidence="6" id="KW-0472">Membrane</keyword>
<dbReference type="PANTHER" id="PTHR30026">
    <property type="entry name" value="OUTER MEMBRANE PROTEIN TOLC"/>
    <property type="match status" value="1"/>
</dbReference>